<dbReference type="Proteomes" id="UP000075243">
    <property type="component" value="Unassembled WGS sequence"/>
</dbReference>
<dbReference type="InterPro" id="IPR012337">
    <property type="entry name" value="RNaseH-like_sf"/>
</dbReference>
<dbReference type="InterPro" id="IPR001584">
    <property type="entry name" value="Integrase_cat-core"/>
</dbReference>
<dbReference type="PANTHER" id="PTHR47266">
    <property type="entry name" value="ENDONUCLEASE-RELATED"/>
    <property type="match status" value="1"/>
</dbReference>
<reference evidence="2" key="1">
    <citation type="journal article" date="2012" name="Nat. Biotechnol.">
        <title>Draft genome sequence of pigeonpea (Cajanus cajan), an orphan legume crop of resource-poor farmers.</title>
        <authorList>
            <person name="Varshney R.K."/>
            <person name="Chen W."/>
            <person name="Li Y."/>
            <person name="Bharti A.K."/>
            <person name="Saxena R.K."/>
            <person name="Schlueter J.A."/>
            <person name="Donoghue M.T."/>
            <person name="Azam S."/>
            <person name="Fan G."/>
            <person name="Whaley A.M."/>
            <person name="Farmer A.D."/>
            <person name="Sheridan J."/>
            <person name="Iwata A."/>
            <person name="Tuteja R."/>
            <person name="Penmetsa R.V."/>
            <person name="Wu W."/>
            <person name="Upadhyaya H.D."/>
            <person name="Yang S.P."/>
            <person name="Shah T."/>
            <person name="Saxena K.B."/>
            <person name="Michael T."/>
            <person name="McCombie W.R."/>
            <person name="Yang B."/>
            <person name="Zhang G."/>
            <person name="Yang H."/>
            <person name="Wang J."/>
            <person name="Spillane C."/>
            <person name="Cook D.R."/>
            <person name="May G.D."/>
            <person name="Xu X."/>
            <person name="Jackson S.A."/>
        </authorList>
    </citation>
    <scope>NUCLEOTIDE SEQUENCE [LARGE SCALE GENOMIC DNA]</scope>
</reference>
<keyword evidence="3" id="KW-1185">Reference proteome</keyword>
<accession>A0A151QMD3</accession>
<dbReference type="Pfam" id="PF00665">
    <property type="entry name" value="rve"/>
    <property type="match status" value="1"/>
</dbReference>
<organism evidence="2 3">
    <name type="scientific">Cajanus cajan</name>
    <name type="common">Pigeon pea</name>
    <name type="synonym">Cajanus indicus</name>
    <dbReference type="NCBI Taxonomy" id="3821"/>
    <lineage>
        <taxon>Eukaryota</taxon>
        <taxon>Viridiplantae</taxon>
        <taxon>Streptophyta</taxon>
        <taxon>Embryophyta</taxon>
        <taxon>Tracheophyta</taxon>
        <taxon>Spermatophyta</taxon>
        <taxon>Magnoliopsida</taxon>
        <taxon>eudicotyledons</taxon>
        <taxon>Gunneridae</taxon>
        <taxon>Pentapetalae</taxon>
        <taxon>rosids</taxon>
        <taxon>fabids</taxon>
        <taxon>Fabales</taxon>
        <taxon>Fabaceae</taxon>
        <taxon>Papilionoideae</taxon>
        <taxon>50 kb inversion clade</taxon>
        <taxon>NPAAA clade</taxon>
        <taxon>indigoferoid/millettioid clade</taxon>
        <taxon>Phaseoleae</taxon>
        <taxon>Cajanus</taxon>
    </lineage>
</organism>
<dbReference type="InterPro" id="IPR041588">
    <property type="entry name" value="Integrase_H2C2"/>
</dbReference>
<dbReference type="Pfam" id="PF17921">
    <property type="entry name" value="Integrase_H2C2"/>
    <property type="match status" value="1"/>
</dbReference>
<dbReference type="GO" id="GO:0003676">
    <property type="term" value="F:nucleic acid binding"/>
    <property type="evidence" value="ECO:0007669"/>
    <property type="project" value="InterPro"/>
</dbReference>
<dbReference type="GO" id="GO:0015074">
    <property type="term" value="P:DNA integration"/>
    <property type="evidence" value="ECO:0007669"/>
    <property type="project" value="InterPro"/>
</dbReference>
<evidence type="ECO:0000259" key="1">
    <source>
        <dbReference type="PROSITE" id="PS50994"/>
    </source>
</evidence>
<evidence type="ECO:0000313" key="3">
    <source>
        <dbReference type="Proteomes" id="UP000075243"/>
    </source>
</evidence>
<dbReference type="Gene3D" id="1.10.340.70">
    <property type="match status" value="1"/>
</dbReference>
<dbReference type="AlphaFoldDB" id="A0A151QMD3"/>
<dbReference type="EMBL" id="KQ485971">
    <property type="protein sequence ID" value="KYP31458.1"/>
    <property type="molecule type" value="Genomic_DNA"/>
</dbReference>
<evidence type="ECO:0000313" key="2">
    <source>
        <dbReference type="EMBL" id="KYP31458.1"/>
    </source>
</evidence>
<dbReference type="Gramene" id="C.cajan_42578.t">
    <property type="protein sequence ID" value="C.cajan_42578.t.cds1"/>
    <property type="gene ID" value="C.cajan_42578"/>
</dbReference>
<dbReference type="SUPFAM" id="SSF53098">
    <property type="entry name" value="Ribonuclease H-like"/>
    <property type="match status" value="1"/>
</dbReference>
<feature type="domain" description="Integrase catalytic" evidence="1">
    <location>
        <begin position="91"/>
        <end position="258"/>
    </location>
</feature>
<name>A0A151QMD3_CAJCA</name>
<dbReference type="InterPro" id="IPR052160">
    <property type="entry name" value="Gypsy_RT_Integrase-like"/>
</dbReference>
<sequence length="325" mass="38095">MINDAKLYVWDDPHLFKIGADNLLRRCVTKEEAKDILWHCHNSPYRGHFNGERTAVKVLQSGFFWPNLFKDAYGYVQRCDSCQRSGNISKRHEMPLQNIQEVEVFDCWGIDFIGPLPTSFSNEYILLAVEYVSRWVEAIPTQKVDAKTVIKFLKKNIFCRFGTPRVLISDGGSHFCNAQLKKALEHYGLRHKVATTYHPQTNWQAEVSNREIKRILEKTVATSRKDWASKLDEALWAYRTAFKTPTSLSPFHLVYGKACHLLVELEHKAFWALKLLNFDLKSCGEKRKSQLHELEEMRLNAYQSSRQYKERVKAYHDKKILKRYF</sequence>
<protein>
    <submittedName>
        <fullName evidence="2">Pro-Pol polyprotein</fullName>
    </submittedName>
</protein>
<gene>
    <name evidence="2" type="ORF">KK1_048216</name>
</gene>
<dbReference type="Gene3D" id="3.30.420.10">
    <property type="entry name" value="Ribonuclease H-like superfamily/Ribonuclease H"/>
    <property type="match status" value="1"/>
</dbReference>
<proteinExistence type="predicted"/>
<dbReference type="InterPro" id="IPR036397">
    <property type="entry name" value="RNaseH_sf"/>
</dbReference>
<dbReference type="PROSITE" id="PS50994">
    <property type="entry name" value="INTEGRASE"/>
    <property type="match status" value="1"/>
</dbReference>